<dbReference type="PANTHER" id="PTHR16943">
    <property type="entry name" value="2-METHYLCITRATE DEHYDRATASE-RELATED"/>
    <property type="match status" value="1"/>
</dbReference>
<dbReference type="InterPro" id="IPR036148">
    <property type="entry name" value="MmgE/PrpD_sf"/>
</dbReference>
<evidence type="ECO:0000259" key="2">
    <source>
        <dbReference type="Pfam" id="PF03972"/>
    </source>
</evidence>
<dbReference type="InterPro" id="IPR042183">
    <property type="entry name" value="MmgE/PrpD_sf_1"/>
</dbReference>
<proteinExistence type="inferred from homology"/>
<dbReference type="Pfam" id="PF03972">
    <property type="entry name" value="MmgE_PrpD_N"/>
    <property type="match status" value="1"/>
</dbReference>
<reference evidence="5" key="1">
    <citation type="submission" date="2017-01" db="EMBL/GenBank/DDBJ databases">
        <authorList>
            <person name="Varghese N."/>
            <person name="Submissions S."/>
        </authorList>
    </citation>
    <scope>NUCLEOTIDE SEQUENCE [LARGE SCALE GENOMIC DNA]</scope>
    <source>
        <strain evidence="5">type strain: HArc-</strain>
    </source>
</reference>
<dbReference type="InterPro" id="IPR042188">
    <property type="entry name" value="MmgE/PrpD_sf_2"/>
</dbReference>
<dbReference type="STRING" id="308853.SAMN05421752_1186"/>
<dbReference type="InterPro" id="IPR005656">
    <property type="entry name" value="MmgE_PrpD"/>
</dbReference>
<dbReference type="InterPro" id="IPR045336">
    <property type="entry name" value="MmgE_PrpD_N"/>
</dbReference>
<dbReference type="Gene3D" id="1.10.4100.10">
    <property type="entry name" value="2-methylcitrate dehydratase PrpD"/>
    <property type="match status" value="1"/>
</dbReference>
<comment type="similarity">
    <text evidence="1">Belongs to the PrpD family.</text>
</comment>
<dbReference type="EMBL" id="FTNR01000018">
    <property type="protein sequence ID" value="SIS17588.1"/>
    <property type="molecule type" value="Genomic_DNA"/>
</dbReference>
<dbReference type="Proteomes" id="UP000185936">
    <property type="component" value="Unassembled WGS sequence"/>
</dbReference>
<sequence length="446" mass="46482">MTEHQPLARFVADLSYEALPSDVRDRVGLVVADTVGAIIGGSTTEPVRTLRTQYTAHETGEASVLGTPSSVSVAHAATLNGIAGTVLELDEGHKRAAGHPAIHVLPAVLAVAEADNGTTRDMLTAFVAGYETAARVARACQPLADGYHPHGVWGVVGAAAGVANYRGLTAESVAEALRMAANHAQHTRFEAALEGATVRDTYAGMVAPAAIRAVDQAQAGFSGVDDGIRLHLESVASGAVEPIPTATLGDEWEILEGYFKVHAACRYTHPSLDAIDDLSGETELDPETITSVSVETYPAAAGLAEPTPETRLAAKFSIPFAIASRLVHGHAGKAAFEPDAFRADVYELSSRVTVESTPAFAAATPDSRGARVTLNHGGETLSATVEHARGGATRPFDEPRLREKFDSLVSPVLGAAAVDTAWETARSRTATDVSALCEQLTPSAAE</sequence>
<name>A0A1N7GYR4_9EURY</name>
<organism evidence="4 5">
    <name type="scientific">Natronorubrum thiooxidans</name>
    <dbReference type="NCBI Taxonomy" id="308853"/>
    <lineage>
        <taxon>Archaea</taxon>
        <taxon>Methanobacteriati</taxon>
        <taxon>Methanobacteriota</taxon>
        <taxon>Stenosarchaea group</taxon>
        <taxon>Halobacteria</taxon>
        <taxon>Halobacteriales</taxon>
        <taxon>Natrialbaceae</taxon>
        <taxon>Natronorubrum</taxon>
    </lineage>
</organism>
<dbReference type="AlphaFoldDB" id="A0A1N7GYR4"/>
<protein>
    <submittedName>
        <fullName evidence="4">2-methylcitrate dehydratase PrpD</fullName>
    </submittedName>
</protein>
<evidence type="ECO:0000313" key="4">
    <source>
        <dbReference type="EMBL" id="SIS17588.1"/>
    </source>
</evidence>
<accession>A0A1N7GYR4</accession>
<dbReference type="RefSeq" id="WP_076610603.1">
    <property type="nucleotide sequence ID" value="NZ_FTNR01000018.1"/>
</dbReference>
<dbReference type="Pfam" id="PF19305">
    <property type="entry name" value="MmgE_PrpD_C"/>
    <property type="match status" value="1"/>
</dbReference>
<keyword evidence="5" id="KW-1185">Reference proteome</keyword>
<dbReference type="OrthoDB" id="43639at2157"/>
<gene>
    <name evidence="4" type="ORF">SAMN05421752_1186</name>
</gene>
<dbReference type="InterPro" id="IPR045337">
    <property type="entry name" value="MmgE_PrpD_C"/>
</dbReference>
<evidence type="ECO:0000259" key="3">
    <source>
        <dbReference type="Pfam" id="PF19305"/>
    </source>
</evidence>
<evidence type="ECO:0000256" key="1">
    <source>
        <dbReference type="ARBA" id="ARBA00006174"/>
    </source>
</evidence>
<dbReference type="GO" id="GO:0016829">
    <property type="term" value="F:lyase activity"/>
    <property type="evidence" value="ECO:0007669"/>
    <property type="project" value="InterPro"/>
</dbReference>
<feature type="domain" description="MmgE/PrpD C-terminal" evidence="3">
    <location>
        <begin position="262"/>
        <end position="420"/>
    </location>
</feature>
<dbReference type="PANTHER" id="PTHR16943:SF8">
    <property type="entry name" value="2-METHYLCITRATE DEHYDRATASE"/>
    <property type="match status" value="1"/>
</dbReference>
<feature type="domain" description="MmgE/PrpD N-terminal" evidence="2">
    <location>
        <begin position="7"/>
        <end position="225"/>
    </location>
</feature>
<dbReference type="SUPFAM" id="SSF103378">
    <property type="entry name" value="2-methylcitrate dehydratase PrpD"/>
    <property type="match status" value="1"/>
</dbReference>
<evidence type="ECO:0000313" key="5">
    <source>
        <dbReference type="Proteomes" id="UP000185936"/>
    </source>
</evidence>
<dbReference type="Gene3D" id="3.30.1330.120">
    <property type="entry name" value="2-methylcitrate dehydratase PrpD"/>
    <property type="match status" value="1"/>
</dbReference>